<feature type="transmembrane region" description="Helical" evidence="1">
    <location>
        <begin position="47"/>
        <end position="63"/>
    </location>
</feature>
<keyword evidence="1" id="KW-0812">Transmembrane</keyword>
<accession>A0A1H0W2V3</accession>
<proteinExistence type="predicted"/>
<keyword evidence="1" id="KW-0472">Membrane</keyword>
<dbReference type="Proteomes" id="UP000199497">
    <property type="component" value="Unassembled WGS sequence"/>
</dbReference>
<feature type="transmembrane region" description="Helical" evidence="1">
    <location>
        <begin position="178"/>
        <end position="196"/>
    </location>
</feature>
<feature type="transmembrane region" description="Helical" evidence="1">
    <location>
        <begin position="84"/>
        <end position="102"/>
    </location>
</feature>
<name>A0A1H0W2V3_9ACTN</name>
<dbReference type="EMBL" id="FNJR01000010">
    <property type="protein sequence ID" value="SDP85070.1"/>
    <property type="molecule type" value="Genomic_DNA"/>
</dbReference>
<keyword evidence="1" id="KW-1133">Transmembrane helix</keyword>
<evidence type="ECO:0000313" key="3">
    <source>
        <dbReference type="Proteomes" id="UP000199497"/>
    </source>
</evidence>
<feature type="transmembrane region" description="Helical" evidence="1">
    <location>
        <begin position="139"/>
        <end position="158"/>
    </location>
</feature>
<reference evidence="3" key="1">
    <citation type="submission" date="2016-10" db="EMBL/GenBank/DDBJ databases">
        <authorList>
            <person name="Varghese N."/>
            <person name="Submissions S."/>
        </authorList>
    </citation>
    <scope>NUCLEOTIDE SEQUENCE [LARGE SCALE GENOMIC DNA]</scope>
    <source>
        <strain evidence="3">DSM 46732</strain>
    </source>
</reference>
<dbReference type="AlphaFoldDB" id="A0A1H0W2V3"/>
<organism evidence="2 3">
    <name type="scientific">Actinopolyspora xinjiangensis</name>
    <dbReference type="NCBI Taxonomy" id="405564"/>
    <lineage>
        <taxon>Bacteria</taxon>
        <taxon>Bacillati</taxon>
        <taxon>Actinomycetota</taxon>
        <taxon>Actinomycetes</taxon>
        <taxon>Actinopolysporales</taxon>
        <taxon>Actinopolysporaceae</taxon>
        <taxon>Actinopolyspora</taxon>
    </lineage>
</organism>
<evidence type="ECO:0000313" key="2">
    <source>
        <dbReference type="EMBL" id="SDP85070.1"/>
    </source>
</evidence>
<protein>
    <submittedName>
        <fullName evidence="2">Uncharacterized protein</fullName>
    </submittedName>
</protein>
<gene>
    <name evidence="2" type="ORF">SAMN04487905_110178</name>
</gene>
<evidence type="ECO:0000256" key="1">
    <source>
        <dbReference type="SAM" id="Phobius"/>
    </source>
</evidence>
<keyword evidence="3" id="KW-1185">Reference proteome</keyword>
<feature type="transmembrane region" description="Helical" evidence="1">
    <location>
        <begin position="108"/>
        <end position="127"/>
    </location>
</feature>
<sequence length="202" mass="21244">MTPAWLLLRAHRWPLHVAGCAGVGLVNTAFGAQRLPVPVPNVGQLDVPLGLFSPLILSCLLTLQLRPPTRLWETAPRPQGAVRLGLLIAAVIPAALACLPLWTHSFELALSGLRNLAGLTGMTLATATVAGSSRGWMTAFPYVLLTLLLGTHGSSASGGRPDHPWWAFVLEQPAETTAATLSALLALAGSTGYTVFGTRTEQ</sequence>
<dbReference type="STRING" id="405564.SAMN04487905_110178"/>